<dbReference type="GO" id="GO:0055085">
    <property type="term" value="P:transmembrane transport"/>
    <property type="evidence" value="ECO:0007669"/>
    <property type="project" value="InterPro"/>
</dbReference>
<keyword evidence="2 6" id="KW-0812">Transmembrane</keyword>
<feature type="transmembrane region" description="Helical" evidence="6">
    <location>
        <begin position="229"/>
        <end position="252"/>
    </location>
</feature>
<dbReference type="OrthoDB" id="191139at2759"/>
<dbReference type="PANTHER" id="PTHR31794:SF4">
    <property type="entry name" value="AUXIN EFFLUX TRANSPORTER FAMILY PROTEIN (EUROFUNG)"/>
    <property type="match status" value="1"/>
</dbReference>
<gene>
    <name evidence="7" type="ORF">PCON_02211</name>
</gene>
<evidence type="ECO:0000256" key="5">
    <source>
        <dbReference type="SAM" id="MobiDB-lite"/>
    </source>
</evidence>
<evidence type="ECO:0000256" key="6">
    <source>
        <dbReference type="SAM" id="Phobius"/>
    </source>
</evidence>
<name>U4LWP1_PYROM</name>
<dbReference type="STRING" id="1076935.U4LWP1"/>
<dbReference type="GO" id="GO:0016020">
    <property type="term" value="C:membrane"/>
    <property type="evidence" value="ECO:0007669"/>
    <property type="project" value="UniProtKB-SubCell"/>
</dbReference>
<evidence type="ECO:0000313" key="8">
    <source>
        <dbReference type="Proteomes" id="UP000018144"/>
    </source>
</evidence>
<evidence type="ECO:0000313" key="7">
    <source>
        <dbReference type="EMBL" id="CCX33948.1"/>
    </source>
</evidence>
<dbReference type="OMA" id="VLWFTMM"/>
<evidence type="ECO:0000256" key="1">
    <source>
        <dbReference type="ARBA" id="ARBA00004141"/>
    </source>
</evidence>
<organism evidence="7 8">
    <name type="scientific">Pyronema omphalodes (strain CBS 100304)</name>
    <name type="common">Pyronema confluens</name>
    <dbReference type="NCBI Taxonomy" id="1076935"/>
    <lineage>
        <taxon>Eukaryota</taxon>
        <taxon>Fungi</taxon>
        <taxon>Dikarya</taxon>
        <taxon>Ascomycota</taxon>
        <taxon>Pezizomycotina</taxon>
        <taxon>Pezizomycetes</taxon>
        <taxon>Pezizales</taxon>
        <taxon>Pyronemataceae</taxon>
        <taxon>Pyronema</taxon>
    </lineage>
</organism>
<dbReference type="Pfam" id="PF03547">
    <property type="entry name" value="Mem_trans"/>
    <property type="match status" value="1"/>
</dbReference>
<dbReference type="eggNOG" id="KOG2722">
    <property type="taxonomic scope" value="Eukaryota"/>
</dbReference>
<dbReference type="Proteomes" id="UP000018144">
    <property type="component" value="Unassembled WGS sequence"/>
</dbReference>
<protein>
    <submittedName>
        <fullName evidence="7">Uncharacterized protein</fullName>
    </submittedName>
</protein>
<evidence type="ECO:0000256" key="3">
    <source>
        <dbReference type="ARBA" id="ARBA00022989"/>
    </source>
</evidence>
<feature type="transmembrane region" description="Helical" evidence="6">
    <location>
        <begin position="349"/>
        <end position="374"/>
    </location>
</feature>
<keyword evidence="8" id="KW-1185">Reference proteome</keyword>
<accession>U4LWP1</accession>
<dbReference type="GO" id="GO:0005783">
    <property type="term" value="C:endoplasmic reticulum"/>
    <property type="evidence" value="ECO:0007669"/>
    <property type="project" value="TreeGrafter"/>
</dbReference>
<dbReference type="AlphaFoldDB" id="U4LWP1"/>
<keyword evidence="4 6" id="KW-0472">Membrane</keyword>
<reference evidence="7 8" key="1">
    <citation type="journal article" date="2013" name="PLoS Genet.">
        <title>The genome and development-dependent transcriptomes of Pyronema confluens: a window into fungal evolution.</title>
        <authorList>
            <person name="Traeger S."/>
            <person name="Altegoer F."/>
            <person name="Freitag M."/>
            <person name="Gabaldon T."/>
            <person name="Kempken F."/>
            <person name="Kumar A."/>
            <person name="Marcet-Houben M."/>
            <person name="Poggeler S."/>
            <person name="Stajich J.E."/>
            <person name="Nowrousian M."/>
        </authorList>
    </citation>
    <scope>NUCLEOTIDE SEQUENCE [LARGE SCALE GENOMIC DNA]</scope>
    <source>
        <strain evidence="8">CBS 100304</strain>
        <tissue evidence="7">Vegetative mycelium</tissue>
    </source>
</reference>
<sequence>MSSAIAASSLGAFQAALSVLLTLGYGVFAARYGIINSGTAKDVSQLCVKMFLPALLITNVGKQIDRENITNYVPIFVWSLVYHVMSLAIGKTAEKTLGLPSWVAAACTFNNSTSLPLLLTKSLTATGILGSIAGGDVEKAVERAQSYFLLNSMVSNAATFAVGPKLFDVEKDREEDGDEEDESDEEDDQEEEADENTSLLPKPITTRISSVESSAENQFHRLPHPVQSVLSYVGSLVNPTLCGAIISIIVGLTPPLQKALFAPTQEGGWLNAWFTSSLKNIGELFTSLQMFVVGTKLSDSLTSKKSANPPKKALAVIFMVRFVFWALVSIPTIYMLAVKTNLLGDDPMLWWAMMLQPIGPPAMILSSLVEVAGVGQTAKMKVARTLTYAYIITPIIFAAVVGALKACEAVLDKRGQ</sequence>
<proteinExistence type="predicted"/>
<feature type="transmembrane region" description="Helical" evidence="6">
    <location>
        <begin position="313"/>
        <end position="337"/>
    </location>
</feature>
<feature type="region of interest" description="Disordered" evidence="5">
    <location>
        <begin position="171"/>
        <end position="202"/>
    </location>
</feature>
<dbReference type="EMBL" id="HF936260">
    <property type="protein sequence ID" value="CCX33948.1"/>
    <property type="molecule type" value="Genomic_DNA"/>
</dbReference>
<dbReference type="InterPro" id="IPR004776">
    <property type="entry name" value="Mem_transp_PIN-like"/>
</dbReference>
<evidence type="ECO:0000256" key="2">
    <source>
        <dbReference type="ARBA" id="ARBA00022692"/>
    </source>
</evidence>
<dbReference type="PANTHER" id="PTHR31794">
    <property type="entry name" value="AUXIN EFFLUX TRANSPORTER FAMILY PROTEIN (EUROFUNG)"/>
    <property type="match status" value="1"/>
</dbReference>
<keyword evidence="3 6" id="KW-1133">Transmembrane helix</keyword>
<evidence type="ECO:0000256" key="4">
    <source>
        <dbReference type="ARBA" id="ARBA00023136"/>
    </source>
</evidence>
<comment type="subcellular location">
    <subcellularLocation>
        <location evidence="1">Membrane</location>
        <topology evidence="1">Multi-pass membrane protein</topology>
    </subcellularLocation>
</comment>
<feature type="transmembrane region" description="Helical" evidence="6">
    <location>
        <begin position="386"/>
        <end position="404"/>
    </location>
</feature>
<feature type="compositionally biased region" description="Acidic residues" evidence="5">
    <location>
        <begin position="175"/>
        <end position="195"/>
    </location>
</feature>